<proteinExistence type="predicted"/>
<dbReference type="EMBL" id="BSXS01001215">
    <property type="protein sequence ID" value="GME75453.1"/>
    <property type="molecule type" value="Genomic_DNA"/>
</dbReference>
<keyword evidence="2" id="KW-1185">Reference proteome</keyword>
<comment type="caution">
    <text evidence="1">The sequence shown here is derived from an EMBL/GenBank/DDBJ whole genome shotgun (WGS) entry which is preliminary data.</text>
</comment>
<gene>
    <name evidence="1" type="ORF">Amon02_000216600</name>
</gene>
<dbReference type="Proteomes" id="UP001165064">
    <property type="component" value="Unassembled WGS sequence"/>
</dbReference>
<protein>
    <submittedName>
        <fullName evidence="1">Unnamed protein product</fullName>
    </submittedName>
</protein>
<evidence type="ECO:0000313" key="2">
    <source>
        <dbReference type="Proteomes" id="UP001165064"/>
    </source>
</evidence>
<organism evidence="1 2">
    <name type="scientific">Ambrosiozyma monospora</name>
    <name type="common">Yeast</name>
    <name type="synonym">Endomycopsis monosporus</name>
    <dbReference type="NCBI Taxonomy" id="43982"/>
    <lineage>
        <taxon>Eukaryota</taxon>
        <taxon>Fungi</taxon>
        <taxon>Dikarya</taxon>
        <taxon>Ascomycota</taxon>
        <taxon>Saccharomycotina</taxon>
        <taxon>Pichiomycetes</taxon>
        <taxon>Pichiales</taxon>
        <taxon>Pichiaceae</taxon>
        <taxon>Ambrosiozyma</taxon>
    </lineage>
</organism>
<accession>A0ACB5SWQ7</accession>
<name>A0ACB5SWQ7_AMBMO</name>
<reference evidence="1" key="1">
    <citation type="submission" date="2023-04" db="EMBL/GenBank/DDBJ databases">
        <title>Ambrosiozyma monospora NBRC 10751.</title>
        <authorList>
            <person name="Ichikawa N."/>
            <person name="Sato H."/>
            <person name="Tonouchi N."/>
        </authorList>
    </citation>
    <scope>NUCLEOTIDE SEQUENCE</scope>
    <source>
        <strain evidence="1">NBRC 10751</strain>
    </source>
</reference>
<sequence length="91" mass="10338">MLMMLMMIPDTLKSMHFKLKERNCPPIKLPSNLRKLEASVYEMPKILNVSELNNLVDMKIKFEGIINSDNSISDCSFDSVQSFALNIPGCD</sequence>
<evidence type="ECO:0000313" key="1">
    <source>
        <dbReference type="EMBL" id="GME75453.1"/>
    </source>
</evidence>